<accession>A0ACB9RDI0</accession>
<dbReference type="Proteomes" id="UP001057402">
    <property type="component" value="Chromosome 4"/>
</dbReference>
<evidence type="ECO:0000313" key="1">
    <source>
        <dbReference type="EMBL" id="KAI4377097.1"/>
    </source>
</evidence>
<dbReference type="EMBL" id="CM042883">
    <property type="protein sequence ID" value="KAI4377097.1"/>
    <property type="molecule type" value="Genomic_DNA"/>
</dbReference>
<keyword evidence="2" id="KW-1185">Reference proteome</keyword>
<organism evidence="1 2">
    <name type="scientific">Melastoma candidum</name>
    <dbReference type="NCBI Taxonomy" id="119954"/>
    <lineage>
        <taxon>Eukaryota</taxon>
        <taxon>Viridiplantae</taxon>
        <taxon>Streptophyta</taxon>
        <taxon>Embryophyta</taxon>
        <taxon>Tracheophyta</taxon>
        <taxon>Spermatophyta</taxon>
        <taxon>Magnoliopsida</taxon>
        <taxon>eudicotyledons</taxon>
        <taxon>Gunneridae</taxon>
        <taxon>Pentapetalae</taxon>
        <taxon>rosids</taxon>
        <taxon>malvids</taxon>
        <taxon>Myrtales</taxon>
        <taxon>Melastomataceae</taxon>
        <taxon>Melastomatoideae</taxon>
        <taxon>Melastomateae</taxon>
        <taxon>Melastoma</taxon>
    </lineage>
</organism>
<sequence length="191" mass="21124">MDASGSGSSASKDFWESFDLEVLEESFSHEGSVDQPEGGASEQPQASPPQNNPSASRGEGADPSDQPPGVVPYPYQPDEVIGGDSVLNIQNRLLRFFQNFGMPEPSVAEINMARIEAEDLFEVKVKIISRMAELDPTGDWMERGARALANPRTATGEESLEKLYEKWEDLDRAGLDSKVFTELQGKRFERR</sequence>
<protein>
    <submittedName>
        <fullName evidence="1">Uncharacterized protein</fullName>
    </submittedName>
</protein>
<name>A0ACB9RDI0_9MYRT</name>
<reference evidence="2" key="1">
    <citation type="journal article" date="2023" name="Front. Plant Sci.">
        <title>Chromosomal-level genome assembly of Melastoma candidum provides insights into trichome evolution.</title>
        <authorList>
            <person name="Zhong Y."/>
            <person name="Wu W."/>
            <person name="Sun C."/>
            <person name="Zou P."/>
            <person name="Liu Y."/>
            <person name="Dai S."/>
            <person name="Zhou R."/>
        </authorList>
    </citation>
    <scope>NUCLEOTIDE SEQUENCE [LARGE SCALE GENOMIC DNA]</scope>
</reference>
<comment type="caution">
    <text evidence="1">The sequence shown here is derived from an EMBL/GenBank/DDBJ whole genome shotgun (WGS) entry which is preliminary data.</text>
</comment>
<proteinExistence type="predicted"/>
<evidence type="ECO:0000313" key="2">
    <source>
        <dbReference type="Proteomes" id="UP001057402"/>
    </source>
</evidence>
<gene>
    <name evidence="1" type="ORF">MLD38_014783</name>
</gene>